<dbReference type="PRINTS" id="PR00505">
    <property type="entry name" value="D12N6MTFRASE"/>
</dbReference>
<keyword evidence="4" id="KW-0808">Transferase</keyword>
<protein>
    <recommendedName>
        <fullName evidence="2">site-specific DNA-methyltransferase (adenine-specific)</fullName>
        <ecNumber evidence="2">2.1.1.72</ecNumber>
    </recommendedName>
</protein>
<dbReference type="InterPro" id="IPR023095">
    <property type="entry name" value="Ade_MeTrfase_dom_2"/>
</dbReference>
<dbReference type="InterPro" id="IPR029063">
    <property type="entry name" value="SAM-dependent_MTases_sf"/>
</dbReference>
<keyword evidence="8" id="KW-1185">Reference proteome</keyword>
<dbReference type="Gene3D" id="1.10.1020.10">
    <property type="entry name" value="Adenine-specific Methyltransferase, Domain 2"/>
    <property type="match status" value="1"/>
</dbReference>
<sequence>MGAEPQTRETAWGKFTTPLRYPGGKGRLGPWIAEIMRHNRISGGWYIEPYAGGAGAALFLLTQGYVDHIVINDADPIVYAFWKAATERNAELLAKIQKTPVTMETWRRQREVIAAPEKHNLVEVAFATFFLNRTNRSGILSAGVIGGKAQTGDYKLDARYNVADLMYRIKTIGAYKSRMTVLGIDALDLLTDVAPGFPRECLVYLDPPYYVKGSLLYRNHYVHEDHAAIAECVADAAYPLIVTYDDCYEVRQLYSSFESTNFELHYSTHSARPLTSEILFYRNIELPSAPAMTRATHLAQHARTKGAIASQKTLSA</sequence>
<keyword evidence="3 7" id="KW-0489">Methyltransferase</keyword>
<organism evidence="7 8">
    <name type="scientific">Hydrogenophaga bisanensis</name>
    <dbReference type="NCBI Taxonomy" id="439611"/>
    <lineage>
        <taxon>Bacteria</taxon>
        <taxon>Pseudomonadati</taxon>
        <taxon>Pseudomonadota</taxon>
        <taxon>Betaproteobacteria</taxon>
        <taxon>Burkholderiales</taxon>
        <taxon>Comamonadaceae</taxon>
        <taxon>Hydrogenophaga</taxon>
    </lineage>
</organism>
<accession>A0ABW2RBV1</accession>
<evidence type="ECO:0000256" key="2">
    <source>
        <dbReference type="ARBA" id="ARBA00011900"/>
    </source>
</evidence>
<comment type="catalytic activity">
    <reaction evidence="6">
        <text>a 2'-deoxyadenosine in DNA + S-adenosyl-L-methionine = an N(6)-methyl-2'-deoxyadenosine in DNA + S-adenosyl-L-homocysteine + H(+)</text>
        <dbReference type="Rhea" id="RHEA:15197"/>
        <dbReference type="Rhea" id="RHEA-COMP:12418"/>
        <dbReference type="Rhea" id="RHEA-COMP:12419"/>
        <dbReference type="ChEBI" id="CHEBI:15378"/>
        <dbReference type="ChEBI" id="CHEBI:57856"/>
        <dbReference type="ChEBI" id="CHEBI:59789"/>
        <dbReference type="ChEBI" id="CHEBI:90615"/>
        <dbReference type="ChEBI" id="CHEBI:90616"/>
        <dbReference type="EC" id="2.1.1.72"/>
    </reaction>
</comment>
<dbReference type="PANTHER" id="PTHR30481">
    <property type="entry name" value="DNA ADENINE METHYLASE"/>
    <property type="match status" value="1"/>
</dbReference>
<evidence type="ECO:0000313" key="7">
    <source>
        <dbReference type="EMBL" id="MFC7435540.1"/>
    </source>
</evidence>
<gene>
    <name evidence="7" type="ORF">ACFQNJ_13580</name>
</gene>
<evidence type="ECO:0000256" key="5">
    <source>
        <dbReference type="ARBA" id="ARBA00022691"/>
    </source>
</evidence>
<dbReference type="EC" id="2.1.1.72" evidence="2"/>
<dbReference type="GO" id="GO:0008168">
    <property type="term" value="F:methyltransferase activity"/>
    <property type="evidence" value="ECO:0007669"/>
    <property type="project" value="UniProtKB-KW"/>
</dbReference>
<evidence type="ECO:0000256" key="6">
    <source>
        <dbReference type="ARBA" id="ARBA00047942"/>
    </source>
</evidence>
<evidence type="ECO:0000313" key="8">
    <source>
        <dbReference type="Proteomes" id="UP001596495"/>
    </source>
</evidence>
<dbReference type="InterPro" id="IPR012263">
    <property type="entry name" value="M_m6A_EcoRV"/>
</dbReference>
<evidence type="ECO:0000256" key="1">
    <source>
        <dbReference type="ARBA" id="ARBA00006594"/>
    </source>
</evidence>
<dbReference type="RefSeq" id="WP_382258400.1">
    <property type="nucleotide sequence ID" value="NZ_JBHTBX010000009.1"/>
</dbReference>
<comment type="similarity">
    <text evidence="1">Belongs to the N(4)/N(6)-methyltransferase family.</text>
</comment>
<evidence type="ECO:0000256" key="3">
    <source>
        <dbReference type="ARBA" id="ARBA00022603"/>
    </source>
</evidence>
<dbReference type="PIRSF" id="PIRSF000398">
    <property type="entry name" value="M_m6A_EcoRV"/>
    <property type="match status" value="1"/>
</dbReference>
<reference evidence="8" key="1">
    <citation type="journal article" date="2019" name="Int. J. Syst. Evol. Microbiol.">
        <title>The Global Catalogue of Microorganisms (GCM) 10K type strain sequencing project: providing services to taxonomists for standard genome sequencing and annotation.</title>
        <authorList>
            <consortium name="The Broad Institute Genomics Platform"/>
            <consortium name="The Broad Institute Genome Sequencing Center for Infectious Disease"/>
            <person name="Wu L."/>
            <person name="Ma J."/>
        </authorList>
    </citation>
    <scope>NUCLEOTIDE SEQUENCE [LARGE SCALE GENOMIC DNA]</scope>
    <source>
        <strain evidence="8">CCUG 54518</strain>
    </source>
</reference>
<dbReference type="PANTHER" id="PTHR30481:SF2">
    <property type="entry name" value="SITE-SPECIFIC DNA-METHYLTRANSFERASE (ADENINE-SPECIFIC)"/>
    <property type="match status" value="1"/>
</dbReference>
<dbReference type="GO" id="GO:0032259">
    <property type="term" value="P:methylation"/>
    <property type="evidence" value="ECO:0007669"/>
    <property type="project" value="UniProtKB-KW"/>
</dbReference>
<dbReference type="Gene3D" id="3.40.50.150">
    <property type="entry name" value="Vaccinia Virus protein VP39"/>
    <property type="match status" value="1"/>
</dbReference>
<dbReference type="EMBL" id="JBHTBX010000009">
    <property type="protein sequence ID" value="MFC7435540.1"/>
    <property type="molecule type" value="Genomic_DNA"/>
</dbReference>
<proteinExistence type="inferred from homology"/>
<name>A0ABW2RBV1_9BURK</name>
<evidence type="ECO:0000256" key="4">
    <source>
        <dbReference type="ARBA" id="ARBA00022679"/>
    </source>
</evidence>
<dbReference type="SUPFAM" id="SSF53335">
    <property type="entry name" value="S-adenosyl-L-methionine-dependent methyltransferases"/>
    <property type="match status" value="1"/>
</dbReference>
<dbReference type="Pfam" id="PF02086">
    <property type="entry name" value="MethyltransfD12"/>
    <property type="match status" value="1"/>
</dbReference>
<dbReference type="Proteomes" id="UP001596495">
    <property type="component" value="Unassembled WGS sequence"/>
</dbReference>
<keyword evidence="5" id="KW-0949">S-adenosyl-L-methionine</keyword>
<comment type="caution">
    <text evidence="7">The sequence shown here is derived from an EMBL/GenBank/DDBJ whole genome shotgun (WGS) entry which is preliminary data.</text>
</comment>
<dbReference type="InterPro" id="IPR012327">
    <property type="entry name" value="MeTrfase_D12"/>
</dbReference>